<keyword evidence="2" id="KW-0032">Aminotransferase</keyword>
<dbReference type="PANTHER" id="PTHR42885:SF2">
    <property type="entry name" value="HISTIDINOL-PHOSPHATE AMINOTRANSFERASE"/>
    <property type="match status" value="1"/>
</dbReference>
<dbReference type="InterPro" id="IPR015424">
    <property type="entry name" value="PyrdxlP-dep_Trfase"/>
</dbReference>
<keyword evidence="4" id="KW-0663">Pyridoxal phosphate</keyword>
<dbReference type="InterPro" id="IPR004839">
    <property type="entry name" value="Aminotransferase_I/II_large"/>
</dbReference>
<sequence>MSIRPKPEIEKLQACPHGGPNYAELSAMGLTASEIIDFSVSSNPFSFPPEVRNVFDSVVIDRYPDSESTELRVCLSGKLGVHPDNILVGNGSMEIIRLIALAYFGHGDSVLILKPTFGEYELACQIV</sequence>
<evidence type="ECO:0000259" key="5">
    <source>
        <dbReference type="Pfam" id="PF00155"/>
    </source>
</evidence>
<dbReference type="Gene3D" id="3.40.640.10">
    <property type="entry name" value="Type I PLP-dependent aspartate aminotransferase-like (Major domain)"/>
    <property type="match status" value="1"/>
</dbReference>
<gene>
    <name evidence="6" type="ORF">S01H1_41383</name>
</gene>
<feature type="domain" description="Aminotransferase class I/classII large" evidence="5">
    <location>
        <begin position="35"/>
        <end position="126"/>
    </location>
</feature>
<dbReference type="GO" id="GO:0030170">
    <property type="term" value="F:pyridoxal phosphate binding"/>
    <property type="evidence" value="ECO:0007669"/>
    <property type="project" value="InterPro"/>
</dbReference>
<dbReference type="Pfam" id="PF00155">
    <property type="entry name" value="Aminotran_1_2"/>
    <property type="match status" value="1"/>
</dbReference>
<comment type="cofactor">
    <cofactor evidence="1">
        <name>pyridoxal 5'-phosphate</name>
        <dbReference type="ChEBI" id="CHEBI:597326"/>
    </cofactor>
</comment>
<evidence type="ECO:0000313" key="6">
    <source>
        <dbReference type="EMBL" id="GAG12977.1"/>
    </source>
</evidence>
<evidence type="ECO:0000256" key="2">
    <source>
        <dbReference type="ARBA" id="ARBA00022576"/>
    </source>
</evidence>
<accession>X0VPD6</accession>
<protein>
    <recommendedName>
        <fullName evidence="5">Aminotransferase class I/classII large domain-containing protein</fullName>
    </recommendedName>
</protein>
<dbReference type="PANTHER" id="PTHR42885">
    <property type="entry name" value="HISTIDINOL-PHOSPHATE AMINOTRANSFERASE-RELATED"/>
    <property type="match status" value="1"/>
</dbReference>
<comment type="caution">
    <text evidence="6">The sequence shown here is derived from an EMBL/GenBank/DDBJ whole genome shotgun (WGS) entry which is preliminary data.</text>
</comment>
<dbReference type="Gene3D" id="3.90.1150.10">
    <property type="entry name" value="Aspartate Aminotransferase, domain 1"/>
    <property type="match status" value="1"/>
</dbReference>
<dbReference type="EMBL" id="BARS01026246">
    <property type="protein sequence ID" value="GAG12977.1"/>
    <property type="molecule type" value="Genomic_DNA"/>
</dbReference>
<dbReference type="InterPro" id="IPR015421">
    <property type="entry name" value="PyrdxlP-dep_Trfase_major"/>
</dbReference>
<dbReference type="InterPro" id="IPR015422">
    <property type="entry name" value="PyrdxlP-dep_Trfase_small"/>
</dbReference>
<organism evidence="6">
    <name type="scientific">marine sediment metagenome</name>
    <dbReference type="NCBI Taxonomy" id="412755"/>
    <lineage>
        <taxon>unclassified sequences</taxon>
        <taxon>metagenomes</taxon>
        <taxon>ecological metagenomes</taxon>
    </lineage>
</organism>
<evidence type="ECO:0000256" key="4">
    <source>
        <dbReference type="ARBA" id="ARBA00022898"/>
    </source>
</evidence>
<dbReference type="GO" id="GO:0008483">
    <property type="term" value="F:transaminase activity"/>
    <property type="evidence" value="ECO:0007669"/>
    <property type="project" value="UniProtKB-KW"/>
</dbReference>
<feature type="non-terminal residue" evidence="6">
    <location>
        <position position="127"/>
    </location>
</feature>
<dbReference type="SUPFAM" id="SSF53383">
    <property type="entry name" value="PLP-dependent transferases"/>
    <property type="match status" value="1"/>
</dbReference>
<dbReference type="AlphaFoldDB" id="X0VPD6"/>
<evidence type="ECO:0000256" key="3">
    <source>
        <dbReference type="ARBA" id="ARBA00022679"/>
    </source>
</evidence>
<evidence type="ECO:0000256" key="1">
    <source>
        <dbReference type="ARBA" id="ARBA00001933"/>
    </source>
</evidence>
<reference evidence="6" key="1">
    <citation type="journal article" date="2014" name="Front. Microbiol.">
        <title>High frequency of phylogenetically diverse reductive dehalogenase-homologous genes in deep subseafloor sedimentary metagenomes.</title>
        <authorList>
            <person name="Kawai M."/>
            <person name="Futagami T."/>
            <person name="Toyoda A."/>
            <person name="Takaki Y."/>
            <person name="Nishi S."/>
            <person name="Hori S."/>
            <person name="Arai W."/>
            <person name="Tsubouchi T."/>
            <person name="Morono Y."/>
            <person name="Uchiyama I."/>
            <person name="Ito T."/>
            <person name="Fujiyama A."/>
            <person name="Inagaki F."/>
            <person name="Takami H."/>
        </authorList>
    </citation>
    <scope>NUCLEOTIDE SEQUENCE</scope>
    <source>
        <strain evidence="6">Expedition CK06-06</strain>
    </source>
</reference>
<keyword evidence="3" id="KW-0808">Transferase</keyword>
<proteinExistence type="predicted"/>
<name>X0VPD6_9ZZZZ</name>